<evidence type="ECO:0000313" key="17">
    <source>
        <dbReference type="Proteomes" id="UP000789342"/>
    </source>
</evidence>
<dbReference type="InterPro" id="IPR010996">
    <property type="entry name" value="HHH_MUS81"/>
</dbReference>
<dbReference type="Pfam" id="PF10391">
    <property type="entry name" value="DNA_pol_lambd_f"/>
    <property type="match status" value="1"/>
</dbReference>
<evidence type="ECO:0000256" key="9">
    <source>
        <dbReference type="ARBA" id="ARBA00022932"/>
    </source>
</evidence>
<keyword evidence="7" id="KW-0235">DNA replication</keyword>
<dbReference type="CDD" id="cd00141">
    <property type="entry name" value="NT_POLXc"/>
    <property type="match status" value="1"/>
</dbReference>
<keyword evidence="17" id="KW-1185">Reference proteome</keyword>
<dbReference type="Proteomes" id="UP000789342">
    <property type="component" value="Unassembled WGS sequence"/>
</dbReference>
<dbReference type="InterPro" id="IPR002008">
    <property type="entry name" value="DNA_pol_X_beta-like"/>
</dbReference>
<dbReference type="InterPro" id="IPR036420">
    <property type="entry name" value="BRCT_dom_sf"/>
</dbReference>
<comment type="catalytic activity">
    <reaction evidence="12">
        <text>DNA(n) + a 2'-deoxyribonucleoside 5'-triphosphate = DNA(n+1) + diphosphate</text>
        <dbReference type="Rhea" id="RHEA:22508"/>
        <dbReference type="Rhea" id="RHEA-COMP:17339"/>
        <dbReference type="Rhea" id="RHEA-COMP:17340"/>
        <dbReference type="ChEBI" id="CHEBI:33019"/>
        <dbReference type="ChEBI" id="CHEBI:61560"/>
        <dbReference type="ChEBI" id="CHEBI:173112"/>
        <dbReference type="EC" id="2.7.7.7"/>
    </reaction>
</comment>
<dbReference type="SUPFAM" id="SSF47802">
    <property type="entry name" value="DNA polymerase beta, N-terminal domain-like"/>
    <property type="match status" value="1"/>
</dbReference>
<gene>
    <name evidence="16" type="ORF">AMORRO_LOCUS7607</name>
</gene>
<evidence type="ECO:0000256" key="5">
    <source>
        <dbReference type="ARBA" id="ARBA00022679"/>
    </source>
</evidence>
<dbReference type="SUPFAM" id="SSF81585">
    <property type="entry name" value="PsbU/PolX domain-like"/>
    <property type="match status" value="1"/>
</dbReference>
<dbReference type="Gene3D" id="3.30.460.10">
    <property type="entry name" value="Beta Polymerase, domain 2"/>
    <property type="match status" value="1"/>
</dbReference>
<dbReference type="Pfam" id="PF14792">
    <property type="entry name" value="DNA_pol_B_palm"/>
    <property type="match status" value="1"/>
</dbReference>
<comment type="caution">
    <text evidence="16">The sequence shown here is derived from an EMBL/GenBank/DDBJ whole genome shotgun (WGS) entry which is preliminary data.</text>
</comment>
<dbReference type="InterPro" id="IPR002054">
    <property type="entry name" value="DNA-dir_DNA_pol_X"/>
</dbReference>
<protein>
    <recommendedName>
        <fullName evidence="3">DNA polymerase lambda</fullName>
        <ecNumber evidence="2">2.7.7.7</ecNumber>
    </recommendedName>
</protein>
<dbReference type="PANTHER" id="PTHR11276:SF28">
    <property type="entry name" value="DNA POLYMERASE LAMBDA"/>
    <property type="match status" value="1"/>
</dbReference>
<dbReference type="FunFam" id="3.30.460.10:FF:000020">
    <property type="entry name" value="DNA polymerase lambda"/>
    <property type="match status" value="1"/>
</dbReference>
<dbReference type="Gene3D" id="3.30.210.10">
    <property type="entry name" value="DNA polymerase, thumb domain"/>
    <property type="match status" value="1"/>
</dbReference>
<dbReference type="InterPro" id="IPR029398">
    <property type="entry name" value="PolB_thumb"/>
</dbReference>
<accession>A0A9N9CE94</accession>
<dbReference type="InterPro" id="IPR037160">
    <property type="entry name" value="DNA_Pol_thumb_sf"/>
</dbReference>
<keyword evidence="6" id="KW-0548">Nucleotidyltransferase</keyword>
<dbReference type="InterPro" id="IPR018944">
    <property type="entry name" value="DNA_pol_lambd_fingers_domain"/>
</dbReference>
<evidence type="ECO:0000256" key="7">
    <source>
        <dbReference type="ARBA" id="ARBA00022705"/>
    </source>
</evidence>
<dbReference type="SUPFAM" id="SSF52113">
    <property type="entry name" value="BRCT domain"/>
    <property type="match status" value="1"/>
</dbReference>
<dbReference type="GO" id="GO:0005634">
    <property type="term" value="C:nucleus"/>
    <property type="evidence" value="ECO:0007669"/>
    <property type="project" value="TreeGrafter"/>
</dbReference>
<evidence type="ECO:0000256" key="1">
    <source>
        <dbReference type="ARBA" id="ARBA00001936"/>
    </source>
</evidence>
<evidence type="ECO:0000256" key="10">
    <source>
        <dbReference type="ARBA" id="ARBA00023204"/>
    </source>
</evidence>
<feature type="domain" description="BRCT" evidence="15">
    <location>
        <begin position="219"/>
        <end position="315"/>
    </location>
</feature>
<keyword evidence="10" id="KW-0234">DNA repair</keyword>
<dbReference type="Gene3D" id="3.40.50.10190">
    <property type="entry name" value="BRCT domain"/>
    <property type="match status" value="1"/>
</dbReference>
<dbReference type="AlphaFoldDB" id="A0A9N9CE94"/>
<keyword evidence="5" id="KW-0808">Transferase</keyword>
<keyword evidence="4" id="KW-0237">DNA synthesis</keyword>
<dbReference type="InterPro" id="IPR022312">
    <property type="entry name" value="DNA_pol_X"/>
</dbReference>
<dbReference type="Pfam" id="PF14791">
    <property type="entry name" value="DNA_pol_B_thumb"/>
    <property type="match status" value="1"/>
</dbReference>
<dbReference type="GO" id="GO:0003887">
    <property type="term" value="F:DNA-directed DNA polymerase activity"/>
    <property type="evidence" value="ECO:0007669"/>
    <property type="project" value="UniProtKB-KW"/>
</dbReference>
<keyword evidence="11" id="KW-0456">Lyase</keyword>
<evidence type="ECO:0000256" key="11">
    <source>
        <dbReference type="ARBA" id="ARBA00023239"/>
    </source>
</evidence>
<dbReference type="SUPFAM" id="SSF81301">
    <property type="entry name" value="Nucleotidyltransferase"/>
    <property type="match status" value="1"/>
</dbReference>
<proteinExistence type="predicted"/>
<reference evidence="16" key="1">
    <citation type="submission" date="2021-06" db="EMBL/GenBank/DDBJ databases">
        <authorList>
            <person name="Kallberg Y."/>
            <person name="Tangrot J."/>
            <person name="Rosling A."/>
        </authorList>
    </citation>
    <scope>NUCLEOTIDE SEQUENCE</scope>
    <source>
        <strain evidence="16">CL551</strain>
    </source>
</reference>
<dbReference type="InterPro" id="IPR028207">
    <property type="entry name" value="DNA_pol_B_palm_palm"/>
</dbReference>
<dbReference type="InterPro" id="IPR027421">
    <property type="entry name" value="DNA_pol_lamdba_lyase_dom_sf"/>
</dbReference>
<dbReference type="Gene3D" id="1.10.150.20">
    <property type="entry name" value="5' to 3' exonuclease, C-terminal subdomain"/>
    <property type="match status" value="1"/>
</dbReference>
<dbReference type="EMBL" id="CAJVPV010005862">
    <property type="protein sequence ID" value="CAG8596969.1"/>
    <property type="molecule type" value="Genomic_DNA"/>
</dbReference>
<evidence type="ECO:0000256" key="4">
    <source>
        <dbReference type="ARBA" id="ARBA00022634"/>
    </source>
</evidence>
<dbReference type="GO" id="GO:0006303">
    <property type="term" value="P:double-strand break repair via nonhomologous end joining"/>
    <property type="evidence" value="ECO:0007669"/>
    <property type="project" value="TreeGrafter"/>
</dbReference>
<dbReference type="OrthoDB" id="205514at2759"/>
<comment type="cofactor">
    <cofactor evidence="1">
        <name>Mn(2+)</name>
        <dbReference type="ChEBI" id="CHEBI:29035"/>
    </cofactor>
</comment>
<dbReference type="PANTHER" id="PTHR11276">
    <property type="entry name" value="DNA POLYMERASE TYPE-X FAMILY MEMBER"/>
    <property type="match status" value="1"/>
</dbReference>
<dbReference type="InterPro" id="IPR001357">
    <property type="entry name" value="BRCT_dom"/>
</dbReference>
<dbReference type="PROSITE" id="PS50172">
    <property type="entry name" value="BRCT"/>
    <property type="match status" value="1"/>
</dbReference>
<feature type="compositionally biased region" description="Low complexity" evidence="14">
    <location>
        <begin position="369"/>
        <end position="390"/>
    </location>
</feature>
<dbReference type="Pfam" id="PF00533">
    <property type="entry name" value="BRCT"/>
    <property type="match status" value="1"/>
</dbReference>
<evidence type="ECO:0000256" key="8">
    <source>
        <dbReference type="ARBA" id="ARBA00022763"/>
    </source>
</evidence>
<dbReference type="FunFam" id="1.10.150.110:FF:000005">
    <property type="entry name" value="DNA polymerase POL4"/>
    <property type="match status" value="1"/>
</dbReference>
<dbReference type="Pfam" id="PF14716">
    <property type="entry name" value="HHH_8"/>
    <property type="match status" value="1"/>
</dbReference>
<keyword evidence="8" id="KW-0227">DNA damage</keyword>
<feature type="region of interest" description="Disordered" evidence="14">
    <location>
        <begin position="323"/>
        <end position="398"/>
    </location>
</feature>
<evidence type="ECO:0000313" key="16">
    <source>
        <dbReference type="EMBL" id="CAG8596969.1"/>
    </source>
</evidence>
<dbReference type="EC" id="2.7.7.7" evidence="2"/>
<evidence type="ECO:0000256" key="13">
    <source>
        <dbReference type="PIRSR" id="PIRSR622312-50"/>
    </source>
</evidence>
<dbReference type="InterPro" id="IPR043519">
    <property type="entry name" value="NT_sf"/>
</dbReference>
<evidence type="ECO:0000256" key="12">
    <source>
        <dbReference type="ARBA" id="ARBA00049244"/>
    </source>
</evidence>
<dbReference type="SMART" id="SM00292">
    <property type="entry name" value="BRCT"/>
    <property type="match status" value="1"/>
</dbReference>
<dbReference type="Gene3D" id="1.10.150.110">
    <property type="entry name" value="DNA polymerase beta, N-terminal domain-like"/>
    <property type="match status" value="1"/>
</dbReference>
<name>A0A9N9CE94_9GLOM</name>
<evidence type="ECO:0000256" key="2">
    <source>
        <dbReference type="ARBA" id="ARBA00012417"/>
    </source>
</evidence>
<feature type="non-terminal residue" evidence="16">
    <location>
        <position position="1"/>
    </location>
</feature>
<dbReference type="PRINTS" id="PR00869">
    <property type="entry name" value="DNAPOLX"/>
</dbReference>
<feature type="compositionally biased region" description="Basic residues" evidence="14">
    <location>
        <begin position="197"/>
        <end position="206"/>
    </location>
</feature>
<keyword evidence="9" id="KW-0239">DNA-directed DNA polymerase</keyword>
<sequence length="812" mass="90827">MDPRKIENMKPFPLNESTSNNKIRSLLFEKDASFMPTEATPAMTTERASSQLSSSLMNGLDALGIISSQDSDILTDLIDAESMSNVKLAPNKRKLDDIVKDVIKDVDDTVIESQSHDHDRQACKKASLPAPEIRLSSLSFKAKPRESKPKTIYKLILPSNKPNITSNVTKHSKFKKGLDIRVPSQRVPITSKEKNPLPKRGRKKKYSGNSTLPSSPPSDSRGIFSGLNILFIRNNIDTVRLDLMKEKVKAKGGKIVDSFDSNVTHVITSLPGKNVHDALGLISKKCLEGVLVLQPNWISMSITYNKLADENFYVVSLSEESDLKESKGSSNSPTTGAKRIRDNVVEEDSENKRIKKKTLSLTPERDRSPSLSQESSSDSLTLLPILPPSSTENTHMISDSNDPLLEMIREAKHLTEEGLYLDEEKDEGIEFLRGRLLENEASMLLIQNEVIGNNDVDFNSSWDPTYLSTCDEQLSGPSTISSKQLKGQGSFICMHKNTSEAVDNNPNKSIIDKLQILLDHYQMRKDEWRAISYRKAISALRMRHKPITSYEEAKKIYGIGDSIASKIAEIIETGNLRRIESISKNDRVIGKFSAIHGVGPSLALKWYAKGYRSFEDILQNVKLTHAQKAGIECFEDLQQRIPRDEVTRISKAVESIAHKVDSRLELFTVGSYRRGKLTCGDIDILITRNDMDGSIHLGILQKLVDSLHDQGLLTHDLSQSSGDDLSSKYMGICRMPGGKYRRLDLFMIPYKELGAALLSYTGNDIFNRSMRLLASKKKMKLSNHGLYENSSQGLIAQRTEIEIFDALGVPWR</sequence>
<dbReference type="PRINTS" id="PR00870">
    <property type="entry name" value="DNAPOLXBETA"/>
</dbReference>
<organism evidence="16 17">
    <name type="scientific">Acaulospora morrowiae</name>
    <dbReference type="NCBI Taxonomy" id="94023"/>
    <lineage>
        <taxon>Eukaryota</taxon>
        <taxon>Fungi</taxon>
        <taxon>Fungi incertae sedis</taxon>
        <taxon>Mucoromycota</taxon>
        <taxon>Glomeromycotina</taxon>
        <taxon>Glomeromycetes</taxon>
        <taxon>Diversisporales</taxon>
        <taxon>Acaulosporaceae</taxon>
        <taxon>Acaulospora</taxon>
    </lineage>
</organism>
<evidence type="ECO:0000256" key="14">
    <source>
        <dbReference type="SAM" id="MobiDB-lite"/>
    </source>
</evidence>
<dbReference type="SMART" id="SM00483">
    <property type="entry name" value="POLXc"/>
    <property type="match status" value="1"/>
</dbReference>
<dbReference type="GO" id="GO:0016829">
    <property type="term" value="F:lyase activity"/>
    <property type="evidence" value="ECO:0007669"/>
    <property type="project" value="UniProtKB-KW"/>
</dbReference>
<evidence type="ECO:0000256" key="3">
    <source>
        <dbReference type="ARBA" id="ARBA00016513"/>
    </source>
</evidence>
<evidence type="ECO:0000256" key="6">
    <source>
        <dbReference type="ARBA" id="ARBA00022695"/>
    </source>
</evidence>
<feature type="region of interest" description="Disordered" evidence="14">
    <location>
        <begin position="184"/>
        <end position="219"/>
    </location>
</feature>
<dbReference type="GO" id="GO:0003677">
    <property type="term" value="F:DNA binding"/>
    <property type="evidence" value="ECO:0007669"/>
    <property type="project" value="InterPro"/>
</dbReference>
<evidence type="ECO:0000259" key="15">
    <source>
        <dbReference type="PROSITE" id="PS50172"/>
    </source>
</evidence>
<feature type="active site" description="Nucleophile; Schiff-base intermediate with DNA; for 5'-dRP lyase activity" evidence="13">
    <location>
        <position position="566"/>
    </location>
</feature>